<feature type="compositionally biased region" description="Polar residues" evidence="2">
    <location>
        <begin position="1"/>
        <end position="10"/>
    </location>
</feature>
<feature type="compositionally biased region" description="Basic and acidic residues" evidence="2">
    <location>
        <begin position="452"/>
        <end position="468"/>
    </location>
</feature>
<sequence length="542" mass="57985">MSDTPTTPTTRIVPGAPPPAPMSKSQKKKKTKVAKKSPQHEDAVLPDTTSAALTEQAPTEVDVKEGSVAPELVVQPEAQAPQTPVEDPALRATPIVDMLNKRLKAIQKKIARIEQYSSWPPEKLNDDQRRLLTTLPSLEATRKELEEVKKAIITHETEVAQQLAAKQAEVAEAERAHLEEAVAATEATHRQKTADLIHFLRLRDLLSQGHPAVVNLGIEQSEGVAIYHVTDRLFSDESEGRLEIISGYITGEGEVHGVPYSRLVEITQLFLNPPPSEEPPAEEPLDVTPEVPEPAEAPAGGLASAIGGVTTGGPFHFMQEDELEQAVEPEPVPEEVVEEPVQVEVVETMIDGHAVVEESITVTTTAEVPEASVSNGVINWADEDEHGLPSIGSLHAQFGTSGDVTPVPEAPADHSVPLSPMPNGTQTNGHTPHGDDEGFTPMRGRGRMGRGFRGDRGAPRGRGGERGGFRGGFRGGDRGGFRGGDRGGDRSNFRGGDRGGYRGKPQGEWRGGSDGEHRGRGRGRGRAFHEPRGGSPAPATPA</sequence>
<dbReference type="EMBL" id="KV429048">
    <property type="protein sequence ID" value="KZT71060.1"/>
    <property type="molecule type" value="Genomic_DNA"/>
</dbReference>
<accession>A0A165RR21</accession>
<reference evidence="3 4" key="1">
    <citation type="journal article" date="2016" name="Mol. Biol. Evol.">
        <title>Comparative Genomics of Early-Diverging Mushroom-Forming Fungi Provides Insights into the Origins of Lignocellulose Decay Capabilities.</title>
        <authorList>
            <person name="Nagy L.G."/>
            <person name="Riley R."/>
            <person name="Tritt A."/>
            <person name="Adam C."/>
            <person name="Daum C."/>
            <person name="Floudas D."/>
            <person name="Sun H."/>
            <person name="Yadav J.S."/>
            <person name="Pangilinan J."/>
            <person name="Larsson K.H."/>
            <person name="Matsuura K."/>
            <person name="Barry K."/>
            <person name="Labutti K."/>
            <person name="Kuo R."/>
            <person name="Ohm R.A."/>
            <person name="Bhattacharya S.S."/>
            <person name="Shirouzu T."/>
            <person name="Yoshinaga Y."/>
            <person name="Martin F.M."/>
            <person name="Grigoriev I.V."/>
            <person name="Hibbett D.S."/>
        </authorList>
    </citation>
    <scope>NUCLEOTIDE SEQUENCE [LARGE SCALE GENOMIC DNA]</scope>
    <source>
        <strain evidence="3 4">L-15889</strain>
    </source>
</reference>
<evidence type="ECO:0000256" key="1">
    <source>
        <dbReference type="SAM" id="Coils"/>
    </source>
</evidence>
<dbReference type="STRING" id="1314783.A0A165RR21"/>
<gene>
    <name evidence="3" type="ORF">DAEQUDRAFT_724823</name>
</gene>
<feature type="coiled-coil region" evidence="1">
    <location>
        <begin position="96"/>
        <end position="188"/>
    </location>
</feature>
<feature type="compositionally biased region" description="Polar residues" evidence="2">
    <location>
        <begin position="47"/>
        <end position="57"/>
    </location>
</feature>
<keyword evidence="4" id="KW-1185">Reference proteome</keyword>
<feature type="compositionally biased region" description="Basic and acidic residues" evidence="2">
    <location>
        <begin position="475"/>
        <end position="518"/>
    </location>
</feature>
<organism evidence="3 4">
    <name type="scientific">Daedalea quercina L-15889</name>
    <dbReference type="NCBI Taxonomy" id="1314783"/>
    <lineage>
        <taxon>Eukaryota</taxon>
        <taxon>Fungi</taxon>
        <taxon>Dikarya</taxon>
        <taxon>Basidiomycota</taxon>
        <taxon>Agaricomycotina</taxon>
        <taxon>Agaricomycetes</taxon>
        <taxon>Polyporales</taxon>
        <taxon>Fomitopsis</taxon>
    </lineage>
</organism>
<dbReference type="AlphaFoldDB" id="A0A165RR21"/>
<dbReference type="OrthoDB" id="2409325at2759"/>
<evidence type="ECO:0000313" key="4">
    <source>
        <dbReference type="Proteomes" id="UP000076727"/>
    </source>
</evidence>
<dbReference type="Proteomes" id="UP000076727">
    <property type="component" value="Unassembled WGS sequence"/>
</dbReference>
<feature type="region of interest" description="Disordered" evidence="2">
    <location>
        <begin position="1"/>
        <end position="62"/>
    </location>
</feature>
<feature type="region of interest" description="Disordered" evidence="2">
    <location>
        <begin position="388"/>
        <end position="542"/>
    </location>
</feature>
<evidence type="ECO:0000256" key="2">
    <source>
        <dbReference type="SAM" id="MobiDB-lite"/>
    </source>
</evidence>
<keyword evidence="1" id="KW-0175">Coiled coil</keyword>
<protein>
    <submittedName>
        <fullName evidence="3">Uncharacterized protein</fullName>
    </submittedName>
</protein>
<feature type="compositionally biased region" description="Basic residues" evidence="2">
    <location>
        <begin position="25"/>
        <end position="37"/>
    </location>
</feature>
<evidence type="ECO:0000313" key="3">
    <source>
        <dbReference type="EMBL" id="KZT71060.1"/>
    </source>
</evidence>
<proteinExistence type="predicted"/>
<name>A0A165RR21_9APHY</name>